<feature type="transmembrane region" description="Helical" evidence="4">
    <location>
        <begin position="202"/>
        <end position="228"/>
    </location>
</feature>
<name>A0ABQ3IYF5_9GAMM</name>
<dbReference type="PANTHER" id="PTHR45138:SF9">
    <property type="entry name" value="DIGUANYLATE CYCLASE DGCM-RELATED"/>
    <property type="match status" value="1"/>
</dbReference>
<evidence type="ECO:0000313" key="8">
    <source>
        <dbReference type="Proteomes" id="UP000626370"/>
    </source>
</evidence>
<evidence type="ECO:0000256" key="5">
    <source>
        <dbReference type="SAM" id="SignalP"/>
    </source>
</evidence>
<comment type="catalytic activity">
    <reaction evidence="2">
        <text>2 GTP = 3',3'-c-di-GMP + 2 diphosphate</text>
        <dbReference type="Rhea" id="RHEA:24898"/>
        <dbReference type="ChEBI" id="CHEBI:33019"/>
        <dbReference type="ChEBI" id="CHEBI:37565"/>
        <dbReference type="ChEBI" id="CHEBI:58805"/>
        <dbReference type="EC" id="2.7.7.65"/>
    </reaction>
</comment>
<keyword evidence="4" id="KW-0812">Transmembrane</keyword>
<reference evidence="8" key="1">
    <citation type="journal article" date="2019" name="Int. J. Syst. Evol. Microbiol.">
        <title>The Global Catalogue of Microorganisms (GCM) 10K type strain sequencing project: providing services to taxonomists for standard genome sequencing and annotation.</title>
        <authorList>
            <consortium name="The Broad Institute Genomics Platform"/>
            <consortium name="The Broad Institute Genome Sequencing Center for Infectious Disease"/>
            <person name="Wu L."/>
            <person name="Ma J."/>
        </authorList>
    </citation>
    <scope>NUCLEOTIDE SEQUENCE [LARGE SCALE GENOMIC DNA]</scope>
    <source>
        <strain evidence="8">CGMCC 1.15922</strain>
    </source>
</reference>
<dbReference type="CDD" id="cd01949">
    <property type="entry name" value="GGDEF"/>
    <property type="match status" value="1"/>
</dbReference>
<dbReference type="Proteomes" id="UP000626370">
    <property type="component" value="Unassembled WGS sequence"/>
</dbReference>
<evidence type="ECO:0000256" key="1">
    <source>
        <dbReference type="ARBA" id="ARBA00012528"/>
    </source>
</evidence>
<proteinExistence type="predicted"/>
<protein>
    <recommendedName>
        <fullName evidence="1">diguanylate cyclase</fullName>
        <ecNumber evidence="1">2.7.7.65</ecNumber>
    </recommendedName>
</protein>
<feature type="coiled-coil region" evidence="3">
    <location>
        <begin position="372"/>
        <end position="444"/>
    </location>
</feature>
<dbReference type="SUPFAM" id="SSF55073">
    <property type="entry name" value="Nucleotide cyclase"/>
    <property type="match status" value="1"/>
</dbReference>
<keyword evidence="7" id="KW-0808">Transferase</keyword>
<feature type="transmembrane region" description="Helical" evidence="4">
    <location>
        <begin position="271"/>
        <end position="291"/>
    </location>
</feature>
<dbReference type="GO" id="GO:0016301">
    <property type="term" value="F:kinase activity"/>
    <property type="evidence" value="ECO:0007669"/>
    <property type="project" value="UniProtKB-KW"/>
</dbReference>
<keyword evidence="3" id="KW-0175">Coiled coil</keyword>
<dbReference type="NCBIfam" id="TIGR00254">
    <property type="entry name" value="GGDEF"/>
    <property type="match status" value="1"/>
</dbReference>
<feature type="transmembrane region" description="Helical" evidence="4">
    <location>
        <begin position="324"/>
        <end position="348"/>
    </location>
</feature>
<dbReference type="Pfam" id="PF07695">
    <property type="entry name" value="7TMR-DISM_7TM"/>
    <property type="match status" value="1"/>
</dbReference>
<feature type="transmembrane region" description="Helical" evidence="4">
    <location>
        <begin position="354"/>
        <end position="375"/>
    </location>
</feature>
<dbReference type="RefSeq" id="WP_189378726.1">
    <property type="nucleotide sequence ID" value="NZ_BNAH01000011.1"/>
</dbReference>
<feature type="chain" id="PRO_5045629887" description="diguanylate cyclase" evidence="5">
    <location>
        <begin position="24"/>
        <end position="613"/>
    </location>
</feature>
<dbReference type="EMBL" id="BNAH01000011">
    <property type="protein sequence ID" value="GHE95600.1"/>
    <property type="molecule type" value="Genomic_DNA"/>
</dbReference>
<dbReference type="PANTHER" id="PTHR45138">
    <property type="entry name" value="REGULATORY COMPONENTS OF SENSORY TRANSDUCTION SYSTEM"/>
    <property type="match status" value="1"/>
</dbReference>
<dbReference type="PROSITE" id="PS50887">
    <property type="entry name" value="GGDEF"/>
    <property type="match status" value="1"/>
</dbReference>
<dbReference type="Gene3D" id="3.30.70.270">
    <property type="match status" value="1"/>
</dbReference>
<dbReference type="InterPro" id="IPR050469">
    <property type="entry name" value="Diguanylate_Cyclase"/>
</dbReference>
<keyword evidence="4" id="KW-0472">Membrane</keyword>
<dbReference type="EC" id="2.7.7.65" evidence="1"/>
<gene>
    <name evidence="7" type="ORF">GCM10011501_26400</name>
</gene>
<dbReference type="InterPro" id="IPR000160">
    <property type="entry name" value="GGDEF_dom"/>
</dbReference>
<evidence type="ECO:0000256" key="3">
    <source>
        <dbReference type="SAM" id="Coils"/>
    </source>
</evidence>
<feature type="transmembrane region" description="Helical" evidence="4">
    <location>
        <begin position="175"/>
        <end position="195"/>
    </location>
</feature>
<keyword evidence="5" id="KW-0732">Signal</keyword>
<accession>A0ABQ3IYF5</accession>
<dbReference type="InterPro" id="IPR011623">
    <property type="entry name" value="7TMR_DISM_rcpt_extracell_dom1"/>
</dbReference>
<feature type="transmembrane region" description="Helical" evidence="4">
    <location>
        <begin position="297"/>
        <end position="317"/>
    </location>
</feature>
<evidence type="ECO:0000313" key="7">
    <source>
        <dbReference type="EMBL" id="GHE95600.1"/>
    </source>
</evidence>
<feature type="domain" description="GGDEF" evidence="6">
    <location>
        <begin position="472"/>
        <end position="607"/>
    </location>
</feature>
<keyword evidence="4" id="KW-1133">Transmembrane helix</keyword>
<evidence type="ECO:0000256" key="2">
    <source>
        <dbReference type="ARBA" id="ARBA00034247"/>
    </source>
</evidence>
<sequence>MNKNYINGLLFLCLQILAFRSFAVTYDIVVTPDVTVSSEYSMLSSQFSQVNIHQVFNLPKEAWTPQESPLILSNGTNWLAIDITNSSEQEANFYIMLNNDLQLKDMMLYEHGYGNTIKTTTITPHYNGLSSARLRIPAKETWRVYLTANSDGASKIHLDIVNSNEFVESLSTSQYVTGIAIGGMFTLALVMLMLFAANGSKWLLILCAYFTVQAMSLSVLLGINLYSFFPEMSEFRGLEIPLLTSFSAILLMWFTRELFDLKNYSKTLNKLLRVCGWLLFSYLPLSMLFTLNTNLVISKLIDVVIAAALIGVGVFLIKHKQRLALLFTIVIFSQLVFLLTNLATTSWYGFNTTLYIISYWLHGFLITFVLSRQYYYQNLDSERAQKESLENEMLSRQAQEELLTLQQETQEQLEVRVQERTLELNIALQELEEANRELAEKNTLDDLTGLYNRRYYDQKLLAEFRRSRRNLTPLSIVVIDIDHFKSVNDTYGHIAGDNCLIILAKIIKEGLRRSTDVGCRYGGEEFCLILPETDTEGAIAIAEELRAAVQDQVFTVSDKTINLSISCGVSTYKQQKDLTPEDLFLAADKALYQAKNQGRDRVIVFDLNTLETE</sequence>
<evidence type="ECO:0000256" key="4">
    <source>
        <dbReference type="SAM" id="Phobius"/>
    </source>
</evidence>
<keyword evidence="7" id="KW-0418">Kinase</keyword>
<dbReference type="InterPro" id="IPR029787">
    <property type="entry name" value="Nucleotide_cyclase"/>
</dbReference>
<comment type="caution">
    <text evidence="7">The sequence shown here is derived from an EMBL/GenBank/DDBJ whole genome shotgun (WGS) entry which is preliminary data.</text>
</comment>
<dbReference type="Pfam" id="PF00990">
    <property type="entry name" value="GGDEF"/>
    <property type="match status" value="1"/>
</dbReference>
<dbReference type="SMART" id="SM00267">
    <property type="entry name" value="GGDEF"/>
    <property type="match status" value="1"/>
</dbReference>
<feature type="transmembrane region" description="Helical" evidence="4">
    <location>
        <begin position="240"/>
        <end position="259"/>
    </location>
</feature>
<evidence type="ECO:0000259" key="6">
    <source>
        <dbReference type="PROSITE" id="PS50887"/>
    </source>
</evidence>
<feature type="signal peptide" evidence="5">
    <location>
        <begin position="1"/>
        <end position="23"/>
    </location>
</feature>
<dbReference type="InterPro" id="IPR043128">
    <property type="entry name" value="Rev_trsase/Diguanyl_cyclase"/>
</dbReference>
<keyword evidence="8" id="KW-1185">Reference proteome</keyword>
<organism evidence="7 8">
    <name type="scientific">Thalassotalea profundi</name>
    <dbReference type="NCBI Taxonomy" id="2036687"/>
    <lineage>
        <taxon>Bacteria</taxon>
        <taxon>Pseudomonadati</taxon>
        <taxon>Pseudomonadota</taxon>
        <taxon>Gammaproteobacteria</taxon>
        <taxon>Alteromonadales</taxon>
        <taxon>Colwelliaceae</taxon>
        <taxon>Thalassotalea</taxon>
    </lineage>
</organism>